<evidence type="ECO:0000313" key="9">
    <source>
        <dbReference type="EMBL" id="SIO07715.1"/>
    </source>
</evidence>
<evidence type="ECO:0000256" key="5">
    <source>
        <dbReference type="ARBA" id="ARBA00023004"/>
    </source>
</evidence>
<dbReference type="Pfam" id="PF01512">
    <property type="entry name" value="Complex1_51K"/>
    <property type="match status" value="1"/>
</dbReference>
<dbReference type="Gene3D" id="1.10.10.1590">
    <property type="entry name" value="NADH-quinone oxidoreductase subunit E"/>
    <property type="match status" value="1"/>
</dbReference>
<dbReference type="InterPro" id="IPR037207">
    <property type="entry name" value="Nuop51_4Fe4S-bd_sf"/>
</dbReference>
<evidence type="ECO:0000256" key="3">
    <source>
        <dbReference type="ARBA" id="ARBA00022485"/>
    </source>
</evidence>
<dbReference type="InterPro" id="IPR036249">
    <property type="entry name" value="Thioredoxin-like_sf"/>
</dbReference>
<evidence type="ECO:0000256" key="1">
    <source>
        <dbReference type="ARBA" id="ARBA00001917"/>
    </source>
</evidence>
<evidence type="ECO:0000313" key="10">
    <source>
        <dbReference type="Proteomes" id="UP000184932"/>
    </source>
</evidence>
<dbReference type="SMART" id="SM00928">
    <property type="entry name" value="NADH_4Fe-4S"/>
    <property type="match status" value="1"/>
</dbReference>
<keyword evidence="3" id="KW-0004">4Fe-4S</keyword>
<dbReference type="PROSITE" id="PS00645">
    <property type="entry name" value="COMPLEX1_51K_2"/>
    <property type="match status" value="1"/>
</dbReference>
<dbReference type="Gene3D" id="3.40.50.11540">
    <property type="entry name" value="NADH-ubiquinone oxidoreductase 51kDa subunit"/>
    <property type="match status" value="1"/>
</dbReference>
<proteinExistence type="inferred from homology"/>
<evidence type="ECO:0000256" key="7">
    <source>
        <dbReference type="SAM" id="MobiDB-lite"/>
    </source>
</evidence>
<dbReference type="GO" id="GO:0046872">
    <property type="term" value="F:metal ion binding"/>
    <property type="evidence" value="ECO:0007669"/>
    <property type="project" value="UniProtKB-KW"/>
</dbReference>
<dbReference type="InterPro" id="IPR001949">
    <property type="entry name" value="NADH-UbQ_OxRdtase_51kDa_CS"/>
</dbReference>
<dbReference type="FunFam" id="3.10.20.600:FF:000006">
    <property type="entry name" value="Formate dehydrogenase, beta subunit"/>
    <property type="match status" value="1"/>
</dbReference>
<dbReference type="InterPro" id="IPR019554">
    <property type="entry name" value="Soluble_ligand-bd"/>
</dbReference>
<dbReference type="GO" id="GO:0051539">
    <property type="term" value="F:4 iron, 4 sulfur cluster binding"/>
    <property type="evidence" value="ECO:0007669"/>
    <property type="project" value="UniProtKB-KW"/>
</dbReference>
<keyword evidence="4" id="KW-0479">Metal-binding</keyword>
<dbReference type="OrthoDB" id="9761899at2"/>
<evidence type="ECO:0000256" key="4">
    <source>
        <dbReference type="ARBA" id="ARBA00022723"/>
    </source>
</evidence>
<feature type="domain" description="NADH-ubiquinone oxidoreductase 51kDa subunit iron-sulphur binding" evidence="8">
    <location>
        <begin position="481"/>
        <end position="522"/>
    </location>
</feature>
<dbReference type="Pfam" id="PF10589">
    <property type="entry name" value="NADH_4Fe-4S"/>
    <property type="match status" value="1"/>
</dbReference>
<accession>A0A1N6GJK9</accession>
<evidence type="ECO:0000259" key="8">
    <source>
        <dbReference type="SMART" id="SM00928"/>
    </source>
</evidence>
<dbReference type="SUPFAM" id="SSF52833">
    <property type="entry name" value="Thioredoxin-like"/>
    <property type="match status" value="1"/>
</dbReference>
<dbReference type="Gene3D" id="1.20.1440.230">
    <property type="entry name" value="NADH-ubiquinone oxidoreductase 51kDa subunit, iron-sulphur binding domain"/>
    <property type="match status" value="1"/>
</dbReference>
<dbReference type="InterPro" id="IPR041921">
    <property type="entry name" value="NuoE_N"/>
</dbReference>
<keyword evidence="10" id="KW-1185">Reference proteome</keyword>
<dbReference type="InterPro" id="IPR011538">
    <property type="entry name" value="Nuo51_FMN-bd"/>
</dbReference>
<dbReference type="SUPFAM" id="SSF142984">
    <property type="entry name" value="Nqo1 middle domain-like"/>
    <property type="match status" value="1"/>
</dbReference>
<name>A0A1N6GJK9_9RHOB</name>
<reference evidence="10" key="1">
    <citation type="submission" date="2016-11" db="EMBL/GenBank/DDBJ databases">
        <authorList>
            <person name="Varghese N."/>
            <person name="Submissions S."/>
        </authorList>
    </citation>
    <scope>NUCLEOTIDE SEQUENCE [LARGE SCALE GENOMIC DNA]</scope>
    <source>
        <strain evidence="10">DSM 29440</strain>
    </source>
</reference>
<dbReference type="GO" id="GO:0008137">
    <property type="term" value="F:NADH dehydrogenase (ubiquinone) activity"/>
    <property type="evidence" value="ECO:0007669"/>
    <property type="project" value="InterPro"/>
</dbReference>
<feature type="region of interest" description="Disordered" evidence="7">
    <location>
        <begin position="1"/>
        <end position="21"/>
    </location>
</feature>
<comment type="cofactor">
    <cofactor evidence="1">
        <name>FMN</name>
        <dbReference type="ChEBI" id="CHEBI:58210"/>
    </cofactor>
</comment>
<dbReference type="EMBL" id="FSRL01000001">
    <property type="protein sequence ID" value="SIO07715.1"/>
    <property type="molecule type" value="Genomic_DNA"/>
</dbReference>
<dbReference type="InterPro" id="IPR019575">
    <property type="entry name" value="Nuop51_4Fe4S-bd"/>
</dbReference>
<evidence type="ECO:0000256" key="6">
    <source>
        <dbReference type="ARBA" id="ARBA00023014"/>
    </source>
</evidence>
<dbReference type="Pfam" id="PF10531">
    <property type="entry name" value="SLBB"/>
    <property type="match status" value="1"/>
</dbReference>
<dbReference type="Pfam" id="PF01257">
    <property type="entry name" value="2Fe-2S_thioredx"/>
    <property type="match status" value="1"/>
</dbReference>
<dbReference type="SUPFAM" id="SSF142019">
    <property type="entry name" value="Nqo1 FMN-binding domain-like"/>
    <property type="match status" value="1"/>
</dbReference>
<dbReference type="PANTHER" id="PTHR43578">
    <property type="entry name" value="NADH-QUINONE OXIDOREDUCTASE SUBUNIT F"/>
    <property type="match status" value="1"/>
</dbReference>
<dbReference type="RefSeq" id="WP_074256552.1">
    <property type="nucleotide sequence ID" value="NZ_FSRL01000001.1"/>
</dbReference>
<evidence type="ECO:0000256" key="2">
    <source>
        <dbReference type="ARBA" id="ARBA00007523"/>
    </source>
</evidence>
<dbReference type="STRING" id="1217970.SAMN05444002_2549"/>
<dbReference type="Gene3D" id="3.40.30.10">
    <property type="entry name" value="Glutaredoxin"/>
    <property type="match status" value="1"/>
</dbReference>
<feature type="compositionally biased region" description="Basic and acidic residues" evidence="7">
    <location>
        <begin position="7"/>
        <end position="21"/>
    </location>
</feature>
<dbReference type="SUPFAM" id="SSF140490">
    <property type="entry name" value="Nqo1C-terminal domain-like"/>
    <property type="match status" value="1"/>
</dbReference>
<keyword evidence="5" id="KW-0408">Iron</keyword>
<dbReference type="GO" id="GO:0010181">
    <property type="term" value="F:FMN binding"/>
    <property type="evidence" value="ECO:0007669"/>
    <property type="project" value="InterPro"/>
</dbReference>
<dbReference type="InterPro" id="IPR037225">
    <property type="entry name" value="Nuo51_FMN-bd_sf"/>
</dbReference>
<sequence>MNQASKEFARRDASQPKGRQVEEAALEEVSRLLGEMPRRRDMLIEALHLIQDGRGHLSAAHLAALAELFRMSQAEVYEVATFYHHFDVVKEGEAAPAPVTIRVCESLTCTLAGSARLIETLKASTDPERLRIQPVPCIGACDKAPAAQVGKRAMGKASAEALTEAATGPLAPVIPDYEGLAAYRATGGYGTYEKIRAGDISPEAAIETMSDAGLRGLGGAGFPAGKKWGFVRGYEGPRLMTVNGDEGEPGTFKDRWWLERQPHRMLEGALIAAHVVGCERIYIYMRDEYPAVLEILRAEVEALEHAGLAHVPIEIRRGAGAYICGEESAMIESIEGKRGLPRHRPPYIAEVGLFGRPTLNHNVETLLWVPEILRHGAAWFADQGQDADHSGLRSYSVSGRVAEPGVKLAPAGIPLRQLIEEHCGGMAEGHELKAFLPGGASGGIFPASMADTPLNFGCFEPHGGFIGSHAVMILSQQDSIREAVLNLIRFFEHESCGQCTPCRSGTAKAAAILAGDAPSTDLLNDLVTVMTDSSICGLGQAAGNPIRHLIRYFPEELA</sequence>
<dbReference type="PROSITE" id="PS00644">
    <property type="entry name" value="COMPLEX1_51K_1"/>
    <property type="match status" value="1"/>
</dbReference>
<gene>
    <name evidence="9" type="ORF">SAMN05444002_2549</name>
</gene>
<dbReference type="Gene3D" id="3.10.20.600">
    <property type="match status" value="1"/>
</dbReference>
<protein>
    <submittedName>
        <fullName evidence="9">NAD-dependent formate dehydrogenase flavoprotein subunit</fullName>
    </submittedName>
</protein>
<dbReference type="Proteomes" id="UP000184932">
    <property type="component" value="Unassembled WGS sequence"/>
</dbReference>
<keyword evidence="6" id="KW-0411">Iron-sulfur</keyword>
<dbReference type="PANTHER" id="PTHR43578:SF3">
    <property type="entry name" value="NADH-QUINONE OXIDOREDUCTASE SUBUNIT F"/>
    <property type="match status" value="1"/>
</dbReference>
<organism evidence="9 10">
    <name type="scientific">Vannielia litorea</name>
    <dbReference type="NCBI Taxonomy" id="1217970"/>
    <lineage>
        <taxon>Bacteria</taxon>
        <taxon>Pseudomonadati</taxon>
        <taxon>Pseudomonadota</taxon>
        <taxon>Alphaproteobacteria</taxon>
        <taxon>Rhodobacterales</taxon>
        <taxon>Paracoccaceae</taxon>
        <taxon>Vannielia</taxon>
    </lineage>
</organism>
<dbReference type="AlphaFoldDB" id="A0A1N6GJK9"/>
<comment type="similarity">
    <text evidence="2">Belongs to the complex I 51 kDa subunit family.</text>
</comment>